<keyword evidence="3" id="KW-1185">Reference proteome</keyword>
<evidence type="ECO:0000313" key="3">
    <source>
        <dbReference type="Proteomes" id="UP000632222"/>
    </source>
</evidence>
<evidence type="ECO:0008006" key="4">
    <source>
        <dbReference type="Google" id="ProtNLM"/>
    </source>
</evidence>
<gene>
    <name evidence="2" type="ORF">GCM10008938_37440</name>
</gene>
<protein>
    <recommendedName>
        <fullName evidence="4">CopG family transcriptional regulator</fullName>
    </recommendedName>
</protein>
<accession>A0ABQ2D9B0</accession>
<feature type="region of interest" description="Disordered" evidence="1">
    <location>
        <begin position="1"/>
        <end position="35"/>
    </location>
</feature>
<dbReference type="Proteomes" id="UP000632222">
    <property type="component" value="Unassembled WGS sequence"/>
</dbReference>
<evidence type="ECO:0000256" key="1">
    <source>
        <dbReference type="SAM" id="MobiDB-lite"/>
    </source>
</evidence>
<dbReference type="EMBL" id="BMOD01000018">
    <property type="protein sequence ID" value="GGJ47930.1"/>
    <property type="molecule type" value="Genomic_DNA"/>
</dbReference>
<proteinExistence type="predicted"/>
<dbReference type="RefSeq" id="WP_189005301.1">
    <property type="nucleotide sequence ID" value="NZ_BMOD01000018.1"/>
</dbReference>
<reference evidence="3" key="1">
    <citation type="journal article" date="2019" name="Int. J. Syst. Evol. Microbiol.">
        <title>The Global Catalogue of Microorganisms (GCM) 10K type strain sequencing project: providing services to taxonomists for standard genome sequencing and annotation.</title>
        <authorList>
            <consortium name="The Broad Institute Genomics Platform"/>
            <consortium name="The Broad Institute Genome Sequencing Center for Infectious Disease"/>
            <person name="Wu L."/>
            <person name="Ma J."/>
        </authorList>
    </citation>
    <scope>NUCLEOTIDE SEQUENCE [LARGE SCALE GENOMIC DNA]</scope>
    <source>
        <strain evidence="3">JCM 14370</strain>
    </source>
</reference>
<feature type="compositionally biased region" description="Basic and acidic residues" evidence="1">
    <location>
        <begin position="61"/>
        <end position="94"/>
    </location>
</feature>
<organism evidence="2 3">
    <name type="scientific">Deinococcus roseus</name>
    <dbReference type="NCBI Taxonomy" id="392414"/>
    <lineage>
        <taxon>Bacteria</taxon>
        <taxon>Thermotogati</taxon>
        <taxon>Deinococcota</taxon>
        <taxon>Deinococci</taxon>
        <taxon>Deinococcales</taxon>
        <taxon>Deinococcaceae</taxon>
        <taxon>Deinococcus</taxon>
    </lineage>
</organism>
<comment type="caution">
    <text evidence="2">The sequence shown here is derived from an EMBL/GenBank/DDBJ whole genome shotgun (WGS) entry which is preliminary data.</text>
</comment>
<name>A0ABQ2D9B0_9DEIO</name>
<feature type="region of interest" description="Disordered" evidence="1">
    <location>
        <begin position="54"/>
        <end position="94"/>
    </location>
</feature>
<sequence length="94" mass="10587">MSKSKGHPGWGGPRRNAGGKRRNAGAPRKMQDPVPVTVLIESDLKQWYAEQAKMQNQDSSELMREALTEHQKRTLQKAAREARKVTPPKEETPP</sequence>
<evidence type="ECO:0000313" key="2">
    <source>
        <dbReference type="EMBL" id="GGJ47930.1"/>
    </source>
</evidence>